<dbReference type="PANTHER" id="PTHR12149">
    <property type="entry name" value="FRUCTOSAMINE 3 KINASE-RELATED PROTEIN"/>
    <property type="match status" value="1"/>
</dbReference>
<evidence type="ECO:0000256" key="2">
    <source>
        <dbReference type="PIRNR" id="PIRNR006221"/>
    </source>
</evidence>
<accession>A0ABT3GSL6</accession>
<proteinExistence type="inferred from homology"/>
<evidence type="ECO:0000313" key="3">
    <source>
        <dbReference type="EMBL" id="MCW1926507.1"/>
    </source>
</evidence>
<dbReference type="Gene3D" id="3.90.1200.10">
    <property type="match status" value="1"/>
</dbReference>
<dbReference type="InterPro" id="IPR016477">
    <property type="entry name" value="Fructo-/Ketosamine-3-kinase"/>
</dbReference>
<dbReference type="Pfam" id="PF03881">
    <property type="entry name" value="Fructosamin_kin"/>
    <property type="match status" value="1"/>
</dbReference>
<comment type="caution">
    <text evidence="3">The sequence shown here is derived from an EMBL/GenBank/DDBJ whole genome shotgun (WGS) entry which is preliminary data.</text>
</comment>
<keyword evidence="2 3" id="KW-0418">Kinase</keyword>
<organism evidence="3 4">
    <name type="scientific">Luteolibacter arcticus</name>
    <dbReference type="NCBI Taxonomy" id="1581411"/>
    <lineage>
        <taxon>Bacteria</taxon>
        <taxon>Pseudomonadati</taxon>
        <taxon>Verrucomicrobiota</taxon>
        <taxon>Verrucomicrobiia</taxon>
        <taxon>Verrucomicrobiales</taxon>
        <taxon>Verrucomicrobiaceae</taxon>
        <taxon>Luteolibacter</taxon>
    </lineage>
</organism>
<dbReference type="SUPFAM" id="SSF56112">
    <property type="entry name" value="Protein kinase-like (PK-like)"/>
    <property type="match status" value="1"/>
</dbReference>
<dbReference type="Gene3D" id="3.30.200.20">
    <property type="entry name" value="Phosphorylase Kinase, domain 1"/>
    <property type="match status" value="1"/>
</dbReference>
<dbReference type="PIRSF" id="PIRSF006221">
    <property type="entry name" value="Ketosamine-3-kinase"/>
    <property type="match status" value="1"/>
</dbReference>
<dbReference type="RefSeq" id="WP_264490615.1">
    <property type="nucleotide sequence ID" value="NZ_JAPDDT010000028.1"/>
</dbReference>
<name>A0ABT3GSL6_9BACT</name>
<keyword evidence="4" id="KW-1185">Reference proteome</keyword>
<dbReference type="Proteomes" id="UP001320876">
    <property type="component" value="Unassembled WGS sequence"/>
</dbReference>
<evidence type="ECO:0000313" key="4">
    <source>
        <dbReference type="Proteomes" id="UP001320876"/>
    </source>
</evidence>
<dbReference type="InterPro" id="IPR011009">
    <property type="entry name" value="Kinase-like_dom_sf"/>
</dbReference>
<dbReference type="EMBL" id="JAPDDT010000028">
    <property type="protein sequence ID" value="MCW1926507.1"/>
    <property type="molecule type" value="Genomic_DNA"/>
</dbReference>
<comment type="similarity">
    <text evidence="1 2">Belongs to the fructosamine kinase family.</text>
</comment>
<keyword evidence="2" id="KW-0808">Transferase</keyword>
<evidence type="ECO:0000256" key="1">
    <source>
        <dbReference type="ARBA" id="ARBA00009460"/>
    </source>
</evidence>
<dbReference type="PANTHER" id="PTHR12149:SF8">
    <property type="entry name" value="PROTEIN-RIBULOSAMINE 3-KINASE"/>
    <property type="match status" value="1"/>
</dbReference>
<sequence>MRSGAAPVDDSIAAALGSTVRGSCAVGGGCIHQARRLDLADGRCVFVKSGGGEDAAMLEAEARGLDLLAPQIRVPQLLGQGVMAGVRWLAMEWLDLRPLDSRSWENLGRALAALHRVTRPMFGLDHDNFIGATPQENGPLSSWCEFFIERRLKPQLRLASAHPLPAREILEAAEQLLADHHPPASLLHGDLWSGNAAALPDGNAIVFDPAPYFGDAETDLAMLQLFGGVLPAAFYSGYGLPDPAPNPRRRRLYDLYHALNHLNLFGNSYLPLVRRCLEGTR</sequence>
<reference evidence="3 4" key="1">
    <citation type="submission" date="2022-10" db="EMBL/GenBank/DDBJ databases">
        <title>Luteolibacter arcticus strain CCTCC AB 2014275, whole genome shotgun sequencing project.</title>
        <authorList>
            <person name="Zhao G."/>
            <person name="Shen L."/>
        </authorList>
    </citation>
    <scope>NUCLEOTIDE SEQUENCE [LARGE SCALE GENOMIC DNA]</scope>
    <source>
        <strain evidence="3 4">CCTCC AB 2014275</strain>
    </source>
</reference>
<dbReference type="GO" id="GO:0016301">
    <property type="term" value="F:kinase activity"/>
    <property type="evidence" value="ECO:0007669"/>
    <property type="project" value="UniProtKB-KW"/>
</dbReference>
<gene>
    <name evidence="3" type="ORF">OKA05_28405</name>
</gene>
<protein>
    <submittedName>
        <fullName evidence="3">Fructosamine kinase family protein</fullName>
    </submittedName>
</protein>